<feature type="domain" description="DUF2510" evidence="3">
    <location>
        <begin position="9"/>
        <end position="37"/>
    </location>
</feature>
<name>A0ABZ0ZRE9_9ACTN</name>
<reference evidence="5" key="1">
    <citation type="submission" date="2023-12" db="EMBL/GenBank/DDBJ databases">
        <title>Novel species in genus Nocardioides.</title>
        <authorList>
            <person name="Zhou H."/>
        </authorList>
    </citation>
    <scope>NUCLEOTIDE SEQUENCE [LARGE SCALE GENOMIC DNA]</scope>
    <source>
        <strain evidence="5">HM61</strain>
    </source>
</reference>
<feature type="compositionally biased region" description="Pro residues" evidence="1">
    <location>
        <begin position="72"/>
        <end position="82"/>
    </location>
</feature>
<dbReference type="InterPro" id="IPR018929">
    <property type="entry name" value="DUF2510"/>
</dbReference>
<evidence type="ECO:0000256" key="2">
    <source>
        <dbReference type="SAM" id="Phobius"/>
    </source>
</evidence>
<feature type="transmembrane region" description="Helical" evidence="2">
    <location>
        <begin position="120"/>
        <end position="144"/>
    </location>
</feature>
<keyword evidence="2" id="KW-1133">Transmembrane helix</keyword>
<feature type="compositionally biased region" description="Polar residues" evidence="1">
    <location>
        <begin position="46"/>
        <end position="58"/>
    </location>
</feature>
<evidence type="ECO:0000256" key="1">
    <source>
        <dbReference type="SAM" id="MobiDB-lite"/>
    </source>
</evidence>
<dbReference type="RefSeq" id="WP_322454671.1">
    <property type="nucleotide sequence ID" value="NZ_CP141059.1"/>
</dbReference>
<keyword evidence="2" id="KW-0812">Transmembrane</keyword>
<dbReference type="Pfam" id="PF10708">
    <property type="entry name" value="DUF2510"/>
    <property type="match status" value="1"/>
</dbReference>
<evidence type="ECO:0000259" key="3">
    <source>
        <dbReference type="Pfam" id="PF10708"/>
    </source>
</evidence>
<accession>A0ABZ0ZRE9</accession>
<evidence type="ECO:0000313" key="4">
    <source>
        <dbReference type="EMBL" id="WQQ26207.1"/>
    </source>
</evidence>
<dbReference type="Gene3D" id="3.10.450.50">
    <property type="match status" value="1"/>
</dbReference>
<feature type="compositionally biased region" description="Low complexity" evidence="1">
    <location>
        <begin position="83"/>
        <end position="93"/>
    </location>
</feature>
<gene>
    <name evidence="4" type="ORF">SHK19_19875</name>
</gene>
<dbReference type="Proteomes" id="UP001327225">
    <property type="component" value="Chromosome"/>
</dbReference>
<proteinExistence type="predicted"/>
<dbReference type="EMBL" id="CP141059">
    <property type="protein sequence ID" value="WQQ26207.1"/>
    <property type="molecule type" value="Genomic_DNA"/>
</dbReference>
<feature type="region of interest" description="Disordered" evidence="1">
    <location>
        <begin position="148"/>
        <end position="169"/>
    </location>
</feature>
<evidence type="ECO:0000313" key="5">
    <source>
        <dbReference type="Proteomes" id="UP001327225"/>
    </source>
</evidence>
<feature type="compositionally biased region" description="Low complexity" evidence="1">
    <location>
        <begin position="33"/>
        <end position="45"/>
    </location>
</feature>
<feature type="region of interest" description="Disordered" evidence="1">
    <location>
        <begin position="1"/>
        <end position="112"/>
    </location>
</feature>
<keyword evidence="2" id="KW-0472">Membrane</keyword>
<organism evidence="4 5">
    <name type="scientific">Nocardioides bizhenqiangii</name>
    <dbReference type="NCBI Taxonomy" id="3095076"/>
    <lineage>
        <taxon>Bacteria</taxon>
        <taxon>Bacillati</taxon>
        <taxon>Actinomycetota</taxon>
        <taxon>Actinomycetes</taxon>
        <taxon>Propionibacteriales</taxon>
        <taxon>Nocardioidaceae</taxon>
        <taxon>Nocardioides</taxon>
    </lineage>
</organism>
<feature type="compositionally biased region" description="Pro residues" evidence="1">
    <location>
        <begin position="94"/>
        <end position="112"/>
    </location>
</feature>
<sequence length="331" mass="34404">MPGESPSQPGWYPDQNGTMRWFDGASWTDHVQPGSGPAGSAAAGSEPTQVQPGSPSPTQAFPQQPGWGGQPPAGPPSGPPGAAPGSPYGAVPQPSFPGGPGPGGPGGYPPPPSSGGSKGLLIILAVVGAIVLIAILAVGSWAIFLRDSDDDSGSDNGGDDSSLPDTTPEDVVEEYVQAVKDGDCEAALALLSEKLIAEEEANCEDEEDFMTDEEFEYVVGEATIDEEAETATVPFEVTAEGFSEEFPIGLVVEDEEWKIDSFEVAEAPSDVVTEATPSVPTDLTDLPTDLSDFPTDLSDFPTDFPSGFPTDPEELESYFETFLSDFITPTG</sequence>
<protein>
    <submittedName>
        <fullName evidence="4">DUF2510 domain-containing protein</fullName>
    </submittedName>
</protein>
<keyword evidence="5" id="KW-1185">Reference proteome</keyword>